<dbReference type="GeneID" id="7204377"/>
<protein>
    <submittedName>
        <fullName evidence="3">Uncharacterized protein</fullName>
    </submittedName>
</protein>
<dbReference type="Gene3D" id="3.40.50.720">
    <property type="entry name" value="NAD(P)-binding Rossmann-like Domain"/>
    <property type="match status" value="1"/>
</dbReference>
<dbReference type="PRINTS" id="PR00080">
    <property type="entry name" value="SDRFAMILY"/>
</dbReference>
<dbReference type="HOGENOM" id="CLU_010194_44_2_1"/>
<name>B5Y4W1_PHATC</name>
<keyword evidence="4" id="KW-1185">Reference proteome</keyword>
<dbReference type="InterPro" id="IPR002347">
    <property type="entry name" value="SDR_fam"/>
</dbReference>
<dbReference type="PRINTS" id="PR00081">
    <property type="entry name" value="GDHRDH"/>
</dbReference>
<dbReference type="PANTHER" id="PTHR43157:SF31">
    <property type="entry name" value="PHOSPHATIDYLINOSITOL-GLYCAN BIOSYNTHESIS CLASS F PROTEIN"/>
    <property type="match status" value="1"/>
</dbReference>
<dbReference type="FunCoup" id="B5Y4W1">
    <property type="interactions" value="9"/>
</dbReference>
<organism evidence="3 4">
    <name type="scientific">Phaeodactylum tricornutum (strain CCAP 1055/1)</name>
    <dbReference type="NCBI Taxonomy" id="556484"/>
    <lineage>
        <taxon>Eukaryota</taxon>
        <taxon>Sar</taxon>
        <taxon>Stramenopiles</taxon>
        <taxon>Ochrophyta</taxon>
        <taxon>Bacillariophyta</taxon>
        <taxon>Bacillariophyceae</taxon>
        <taxon>Bacillariophycidae</taxon>
        <taxon>Naviculales</taxon>
        <taxon>Phaeodactylaceae</taxon>
        <taxon>Phaeodactylum</taxon>
    </lineage>
</organism>
<evidence type="ECO:0000256" key="2">
    <source>
        <dbReference type="RuleBase" id="RU000363"/>
    </source>
</evidence>
<sequence length="284" mass="30621">TNKVVLITGGNTGLGLESGKRLAASGATVILTTRSVAKGQQAVREVQEYLNEQGVENSHVQYVTLDLCDLQQVKDFPNTLSSVLSKDQSIDVLMNNAGVMAIPDRQLTKDGYERTFQTNHLGHFVLTAKLASRLANDARIVNVSSEAWQFAPKGIELDNLNGEREYGPWSSYGQSKLANILFAKELQAKADAAGKAWTVTSLHPGAVATDLGRYILLFVPLSKFTKTVPEGASTQVYLAANPGKGGSYYIDCKAKTLKGAPTDMAKADALWQVSEKLGGVQFQL</sequence>
<dbReference type="eggNOG" id="KOG1208">
    <property type="taxonomic scope" value="Eukaryota"/>
</dbReference>
<dbReference type="GO" id="GO:0016491">
    <property type="term" value="F:oxidoreductase activity"/>
    <property type="evidence" value="ECO:0007669"/>
    <property type="project" value="UniProtKB-KW"/>
</dbReference>
<evidence type="ECO:0000313" key="3">
    <source>
        <dbReference type="EMBL" id="ACI65835.1"/>
    </source>
</evidence>
<dbReference type="Proteomes" id="UP000000759">
    <property type="component" value="Chromosome 3"/>
</dbReference>
<dbReference type="InterPro" id="IPR036291">
    <property type="entry name" value="NAD(P)-bd_dom_sf"/>
</dbReference>
<dbReference type="KEGG" id="pti:PHATR_10567"/>
<dbReference type="PaxDb" id="2850-Phatr10567"/>
<reference evidence="3 4" key="1">
    <citation type="journal article" date="2008" name="Nature">
        <title>The Phaeodactylum genome reveals the evolutionary history of diatom genomes.</title>
        <authorList>
            <person name="Bowler C."/>
            <person name="Allen A.E."/>
            <person name="Badger J.H."/>
            <person name="Grimwood J."/>
            <person name="Jabbari K."/>
            <person name="Kuo A."/>
            <person name="Maheswari U."/>
            <person name="Martens C."/>
            <person name="Maumus F."/>
            <person name="Otillar R.P."/>
            <person name="Rayko E."/>
            <person name="Salamov A."/>
            <person name="Vandepoele K."/>
            <person name="Beszteri B."/>
            <person name="Gruber A."/>
            <person name="Heijde M."/>
            <person name="Katinka M."/>
            <person name="Mock T."/>
            <person name="Valentin K."/>
            <person name="Verret F."/>
            <person name="Berges J.A."/>
            <person name="Brownlee C."/>
            <person name="Cadoret J.P."/>
            <person name="Chiovitti A."/>
            <person name="Choi C.J."/>
            <person name="Coesel S."/>
            <person name="De Martino A."/>
            <person name="Detter J.C."/>
            <person name="Durkin C."/>
            <person name="Falciatore A."/>
            <person name="Fournet J."/>
            <person name="Haruta M."/>
            <person name="Huysman M.J."/>
            <person name="Jenkins B.D."/>
            <person name="Jiroutova K."/>
            <person name="Jorgensen R.E."/>
            <person name="Joubert Y."/>
            <person name="Kaplan A."/>
            <person name="Kroger N."/>
            <person name="Kroth P.G."/>
            <person name="La Roche J."/>
            <person name="Lindquist E."/>
            <person name="Lommer M."/>
            <person name="Martin-Jezequel V."/>
            <person name="Lopez P.J."/>
            <person name="Lucas S."/>
            <person name="Mangogna M."/>
            <person name="McGinnis K."/>
            <person name="Medlin L.K."/>
            <person name="Montsant A."/>
            <person name="Oudot-Le Secq M.P."/>
            <person name="Napoli C."/>
            <person name="Obornik M."/>
            <person name="Parker M.S."/>
            <person name="Petit J.L."/>
            <person name="Porcel B.M."/>
            <person name="Poulsen N."/>
            <person name="Robison M."/>
            <person name="Rychlewski L."/>
            <person name="Rynearson T.A."/>
            <person name="Schmutz J."/>
            <person name="Shapiro H."/>
            <person name="Siaut M."/>
            <person name="Stanley M."/>
            <person name="Sussman M.R."/>
            <person name="Taylor A.R."/>
            <person name="Vardi A."/>
            <person name="von Dassow P."/>
            <person name="Vyverman W."/>
            <person name="Willis A."/>
            <person name="Wyrwicz L.S."/>
            <person name="Rokhsar D.S."/>
            <person name="Weissenbach J."/>
            <person name="Armbrust E.V."/>
            <person name="Green B.R."/>
            <person name="Van de Peer Y."/>
            <person name="Grigoriev I.V."/>
        </authorList>
    </citation>
    <scope>NUCLEOTIDE SEQUENCE [LARGE SCALE GENOMIC DNA]</scope>
    <source>
        <strain evidence="3 4">CCAP 1055/1</strain>
    </source>
</reference>
<accession>B5Y4W1</accession>
<gene>
    <name evidence="3" type="ORF">PHATR_10567</name>
</gene>
<reference evidence="4" key="2">
    <citation type="submission" date="2008-08" db="EMBL/GenBank/DDBJ databases">
        <authorList>
            <consortium name="Diatom Consortium"/>
            <person name="Grigoriev I."/>
            <person name="Grimwood J."/>
            <person name="Kuo A."/>
            <person name="Otillar R.P."/>
            <person name="Salamov A."/>
            <person name="Detter J.C."/>
            <person name="Lindquist E."/>
            <person name="Shapiro H."/>
            <person name="Lucas S."/>
            <person name="Glavina del Rio T."/>
            <person name="Pitluck S."/>
            <person name="Rokhsar D."/>
            <person name="Bowler C."/>
        </authorList>
    </citation>
    <scope>GENOME REANNOTATION</scope>
    <source>
        <strain evidence="4">CCAP 1055/1</strain>
    </source>
</reference>
<dbReference type="RefSeq" id="XP_002186365.1">
    <property type="nucleotide sequence ID" value="XM_002186329.1"/>
</dbReference>
<comment type="similarity">
    <text evidence="2">Belongs to the short-chain dehydrogenases/reductases (SDR) family.</text>
</comment>
<evidence type="ECO:0000256" key="1">
    <source>
        <dbReference type="ARBA" id="ARBA00023002"/>
    </source>
</evidence>
<dbReference type="InParanoid" id="B5Y4W1"/>
<evidence type="ECO:0000313" key="4">
    <source>
        <dbReference type="Proteomes" id="UP000000759"/>
    </source>
</evidence>
<feature type="non-terminal residue" evidence="3">
    <location>
        <position position="1"/>
    </location>
</feature>
<keyword evidence="1" id="KW-0560">Oxidoreductase</keyword>
<dbReference type="Pfam" id="PF00106">
    <property type="entry name" value="adh_short"/>
    <property type="match status" value="1"/>
</dbReference>
<dbReference type="SUPFAM" id="SSF51735">
    <property type="entry name" value="NAD(P)-binding Rossmann-fold domains"/>
    <property type="match status" value="1"/>
</dbReference>
<proteinExistence type="inferred from homology"/>
<dbReference type="AlphaFoldDB" id="B5Y4W1"/>
<dbReference type="OrthoDB" id="157221at2759"/>
<dbReference type="EMBL" id="CP001142">
    <property type="protein sequence ID" value="ACI65835.1"/>
    <property type="molecule type" value="Genomic_DNA"/>
</dbReference>
<dbReference type="STRING" id="556484.B5Y4W1"/>
<dbReference type="PANTHER" id="PTHR43157">
    <property type="entry name" value="PHOSPHATIDYLINOSITOL-GLYCAN BIOSYNTHESIS CLASS F PROTEIN-RELATED"/>
    <property type="match status" value="1"/>
</dbReference>